<feature type="chain" id="PRO_5030509177" evidence="2">
    <location>
        <begin position="20"/>
        <end position="292"/>
    </location>
</feature>
<keyword evidence="1" id="KW-0378">Hydrolase</keyword>
<comment type="caution">
    <text evidence="4">The sequence shown here is derived from an EMBL/GenBank/DDBJ whole genome shotgun (WGS) entry which is preliminary data.</text>
</comment>
<sequence>MRWPSLALYTLLLAQSAQAGPLRDWLAERRADNPVPLEIAYGEDPRQRLDIYRPAGTQPAPILWMVHGGAWRTGDKRNNGVIDNKVARWQPQGFVLVSVNYRLLPEASVAEQLADLRLALQRTQQQAAEWGGDPAQMVLLGHSAGAHLVALLNADLAASTRQGIQPWRGAVLLDSAVLDLPAIMRKPHYRFYDQAFGIDPAYWRQLSPLHQLRKGAPPVLAVCSSQRPDQPCAQARAFADSLQRLGSRAEVLPQPLSHKAINHELGLDNAYTRQVEAFLASLGAGLQQRLQP</sequence>
<dbReference type="RefSeq" id="WP_184680620.1">
    <property type="nucleotide sequence ID" value="NZ_JACHLL010000001.1"/>
</dbReference>
<evidence type="ECO:0000256" key="2">
    <source>
        <dbReference type="SAM" id="SignalP"/>
    </source>
</evidence>
<dbReference type="PANTHER" id="PTHR48081:SF33">
    <property type="entry name" value="KYNURENINE FORMAMIDASE"/>
    <property type="match status" value="1"/>
</dbReference>
<protein>
    <submittedName>
        <fullName evidence="4">Acetyl esterase/lipase</fullName>
    </submittedName>
</protein>
<evidence type="ECO:0000313" key="4">
    <source>
        <dbReference type="EMBL" id="MBB6340533.1"/>
    </source>
</evidence>
<dbReference type="InterPro" id="IPR049492">
    <property type="entry name" value="BD-FAE-like_dom"/>
</dbReference>
<keyword evidence="5" id="KW-1185">Reference proteome</keyword>
<reference evidence="4 5" key="1">
    <citation type="submission" date="2020-08" db="EMBL/GenBank/DDBJ databases">
        <title>Functional genomics of gut bacteria from endangered species of beetles.</title>
        <authorList>
            <person name="Carlos-Shanley C."/>
        </authorList>
    </citation>
    <scope>NUCLEOTIDE SEQUENCE [LARGE SCALE GENOMIC DNA]</scope>
    <source>
        <strain evidence="4 5">S00202</strain>
    </source>
</reference>
<organism evidence="4 5">
    <name type="scientific">Pseudomonas fluvialis</name>
    <dbReference type="NCBI Taxonomy" id="1793966"/>
    <lineage>
        <taxon>Bacteria</taxon>
        <taxon>Pseudomonadati</taxon>
        <taxon>Pseudomonadota</taxon>
        <taxon>Gammaproteobacteria</taxon>
        <taxon>Pseudomonadales</taxon>
        <taxon>Pseudomonadaceae</taxon>
        <taxon>Pseudomonas</taxon>
    </lineage>
</organism>
<dbReference type="GO" id="GO:0016787">
    <property type="term" value="F:hydrolase activity"/>
    <property type="evidence" value="ECO:0007669"/>
    <property type="project" value="UniProtKB-KW"/>
</dbReference>
<accession>A0A7X0EQX9</accession>
<evidence type="ECO:0000313" key="5">
    <source>
        <dbReference type="Proteomes" id="UP000557193"/>
    </source>
</evidence>
<dbReference type="Gene3D" id="3.40.50.1820">
    <property type="entry name" value="alpha/beta hydrolase"/>
    <property type="match status" value="1"/>
</dbReference>
<feature type="signal peptide" evidence="2">
    <location>
        <begin position="1"/>
        <end position="19"/>
    </location>
</feature>
<dbReference type="Proteomes" id="UP000557193">
    <property type="component" value="Unassembled WGS sequence"/>
</dbReference>
<evidence type="ECO:0000259" key="3">
    <source>
        <dbReference type="Pfam" id="PF20434"/>
    </source>
</evidence>
<gene>
    <name evidence="4" type="ORF">HNP49_000683</name>
</gene>
<feature type="domain" description="BD-FAE-like" evidence="3">
    <location>
        <begin position="49"/>
        <end position="155"/>
    </location>
</feature>
<dbReference type="AlphaFoldDB" id="A0A7X0EQX9"/>
<dbReference type="EMBL" id="JACHLL010000001">
    <property type="protein sequence ID" value="MBB6340533.1"/>
    <property type="molecule type" value="Genomic_DNA"/>
</dbReference>
<dbReference type="InterPro" id="IPR050300">
    <property type="entry name" value="GDXG_lipolytic_enzyme"/>
</dbReference>
<proteinExistence type="predicted"/>
<evidence type="ECO:0000256" key="1">
    <source>
        <dbReference type="ARBA" id="ARBA00022801"/>
    </source>
</evidence>
<dbReference type="SUPFAM" id="SSF53474">
    <property type="entry name" value="alpha/beta-Hydrolases"/>
    <property type="match status" value="1"/>
</dbReference>
<name>A0A7X0EQX9_9PSED</name>
<dbReference type="Pfam" id="PF20434">
    <property type="entry name" value="BD-FAE"/>
    <property type="match status" value="1"/>
</dbReference>
<dbReference type="InterPro" id="IPR029058">
    <property type="entry name" value="AB_hydrolase_fold"/>
</dbReference>
<dbReference type="PANTHER" id="PTHR48081">
    <property type="entry name" value="AB HYDROLASE SUPERFAMILY PROTEIN C4A8.06C"/>
    <property type="match status" value="1"/>
</dbReference>
<keyword evidence="2" id="KW-0732">Signal</keyword>